<accession>A0A7D4B158</accession>
<sequence length="128" mass="15321">MSRKQEEKKVILVRNYDSAFSIYIWGQSITSWITDILTMLLFWILVSLGVGKVWPFTILYDYLWETSWSFLVYGVLPGGITLILILLKERGIGVWPWLFNNLRRSWENNPQVPFEPRQYQMFGRKEWP</sequence>
<keyword evidence="1" id="KW-0472">Membrane</keyword>
<organism evidence="2 3">
    <name type="scientific">Kroppenstedtia pulmonis</name>
    <dbReference type="NCBI Taxonomy" id="1380685"/>
    <lineage>
        <taxon>Bacteria</taxon>
        <taxon>Bacillati</taxon>
        <taxon>Bacillota</taxon>
        <taxon>Bacilli</taxon>
        <taxon>Bacillales</taxon>
        <taxon>Thermoactinomycetaceae</taxon>
        <taxon>Kroppenstedtia</taxon>
    </lineage>
</organism>
<dbReference type="KEGG" id="kpul:GXN76_02030"/>
<protein>
    <submittedName>
        <fullName evidence="2">Uncharacterized protein</fullName>
    </submittedName>
</protein>
<reference evidence="2 3" key="1">
    <citation type="submission" date="2020-01" db="EMBL/GenBank/DDBJ databases">
        <authorList>
            <person name="Gulvik C.A."/>
            <person name="Batra D.G."/>
        </authorList>
    </citation>
    <scope>NUCLEOTIDE SEQUENCE [LARGE SCALE GENOMIC DNA]</scope>
    <source>
        <strain evidence="2 3">W9323</strain>
    </source>
</reference>
<name>A0A7D4B158_9BACL</name>
<dbReference type="Proteomes" id="UP000503088">
    <property type="component" value="Chromosome"/>
</dbReference>
<keyword evidence="1" id="KW-0812">Transmembrane</keyword>
<proteinExistence type="predicted"/>
<feature type="transmembrane region" description="Helical" evidence="1">
    <location>
        <begin position="66"/>
        <end position="87"/>
    </location>
</feature>
<keyword evidence="1" id="KW-1133">Transmembrane helix</keyword>
<dbReference type="AlphaFoldDB" id="A0A7D4B158"/>
<evidence type="ECO:0000313" key="2">
    <source>
        <dbReference type="EMBL" id="QKG83366.1"/>
    </source>
</evidence>
<evidence type="ECO:0000313" key="3">
    <source>
        <dbReference type="Proteomes" id="UP000503088"/>
    </source>
</evidence>
<dbReference type="RefSeq" id="WP_173219989.1">
    <property type="nucleotide sequence ID" value="NZ_CP048104.1"/>
</dbReference>
<evidence type="ECO:0000256" key="1">
    <source>
        <dbReference type="SAM" id="Phobius"/>
    </source>
</evidence>
<dbReference type="EMBL" id="CP048104">
    <property type="protein sequence ID" value="QKG83366.1"/>
    <property type="molecule type" value="Genomic_DNA"/>
</dbReference>
<gene>
    <name evidence="2" type="ORF">GXN76_02030</name>
</gene>
<keyword evidence="3" id="KW-1185">Reference proteome</keyword>